<feature type="domain" description="Bacterial transcriptional activator" evidence="7">
    <location>
        <begin position="88"/>
        <end position="232"/>
    </location>
</feature>
<organism evidence="8">
    <name type="scientific">Acetithermum autotrophicum</name>
    <dbReference type="NCBI Taxonomy" id="1446466"/>
    <lineage>
        <taxon>Bacteria</taxon>
        <taxon>Candidatus Bipolaricaulota</taxon>
        <taxon>Candidatus Acetithermum</taxon>
    </lineage>
</organism>
<dbReference type="GO" id="GO:0005737">
    <property type="term" value="C:cytoplasm"/>
    <property type="evidence" value="ECO:0007669"/>
    <property type="project" value="TreeGrafter"/>
</dbReference>
<dbReference type="InterPro" id="IPR011990">
    <property type="entry name" value="TPR-like_helical_dom_sf"/>
</dbReference>
<dbReference type="SMART" id="SM00862">
    <property type="entry name" value="Trans_reg_C"/>
    <property type="match status" value="1"/>
</dbReference>
<keyword evidence="4" id="KW-0238">DNA-binding</keyword>
<dbReference type="GO" id="GO:0006355">
    <property type="term" value="P:regulation of DNA-templated transcription"/>
    <property type="evidence" value="ECO:0007669"/>
    <property type="project" value="InterPro"/>
</dbReference>
<protein>
    <submittedName>
        <fullName evidence="8">XRE family transcriptional regulator</fullName>
    </submittedName>
</protein>
<dbReference type="SMART" id="SM01043">
    <property type="entry name" value="BTAD"/>
    <property type="match status" value="1"/>
</dbReference>
<gene>
    <name evidence="8" type="ORF">HGMM_OP2C288</name>
</gene>
<dbReference type="SMART" id="SM00028">
    <property type="entry name" value="TPR"/>
    <property type="match status" value="10"/>
</dbReference>
<dbReference type="SUPFAM" id="SSF52540">
    <property type="entry name" value="P-loop containing nucleoside triphosphate hydrolases"/>
    <property type="match status" value="1"/>
</dbReference>
<dbReference type="GO" id="GO:0000160">
    <property type="term" value="P:phosphorelay signal transduction system"/>
    <property type="evidence" value="ECO:0007669"/>
    <property type="project" value="InterPro"/>
</dbReference>
<dbReference type="InterPro" id="IPR005158">
    <property type="entry name" value="BTAD"/>
</dbReference>
<dbReference type="AlphaFoldDB" id="H5SRM3"/>
<dbReference type="InterPro" id="IPR016032">
    <property type="entry name" value="Sig_transdc_resp-reg_C-effctor"/>
</dbReference>
<evidence type="ECO:0000256" key="1">
    <source>
        <dbReference type="ARBA" id="ARBA00005820"/>
    </source>
</evidence>
<evidence type="ECO:0000259" key="7">
    <source>
        <dbReference type="SMART" id="SM01043"/>
    </source>
</evidence>
<dbReference type="PANTHER" id="PTHR16305:SF28">
    <property type="entry name" value="GUANYLATE CYCLASE DOMAIN-CONTAINING PROTEIN"/>
    <property type="match status" value="1"/>
</dbReference>
<dbReference type="CDD" id="cd15831">
    <property type="entry name" value="BTAD"/>
    <property type="match status" value="1"/>
</dbReference>
<feature type="domain" description="OmpR/PhoB-type" evidence="6">
    <location>
        <begin position="4"/>
        <end position="80"/>
    </location>
</feature>
<reference evidence="8" key="2">
    <citation type="journal article" date="2012" name="PLoS ONE">
        <title>A Deeply Branching Thermophilic Bacterium with an Ancient Acetyl-CoA Pathway Dominates a Subsurface Ecosystem.</title>
        <authorList>
            <person name="Takami H."/>
            <person name="Noguchi H."/>
            <person name="Takaki Y."/>
            <person name="Uchiyama I."/>
            <person name="Toyoda A."/>
            <person name="Nishi S."/>
            <person name="Chee G.-J."/>
            <person name="Arai W."/>
            <person name="Nunoura T."/>
            <person name="Itoh T."/>
            <person name="Hattori M."/>
            <person name="Takai K."/>
        </authorList>
    </citation>
    <scope>NUCLEOTIDE SEQUENCE</scope>
</reference>
<feature type="repeat" description="TPR" evidence="5">
    <location>
        <begin position="870"/>
        <end position="903"/>
    </location>
</feature>
<proteinExistence type="inferred from homology"/>
<comment type="similarity">
    <text evidence="1">Belongs to the AfsR/DnrI/RedD regulatory family.</text>
</comment>
<feature type="repeat" description="TPR" evidence="5">
    <location>
        <begin position="148"/>
        <end position="181"/>
    </location>
</feature>
<dbReference type="InterPro" id="IPR019734">
    <property type="entry name" value="TPR_rpt"/>
</dbReference>
<dbReference type="Gene3D" id="1.10.10.10">
    <property type="entry name" value="Winged helix-like DNA-binding domain superfamily/Winged helix DNA-binding domain"/>
    <property type="match status" value="1"/>
</dbReference>
<dbReference type="GO" id="GO:0004016">
    <property type="term" value="F:adenylate cyclase activity"/>
    <property type="evidence" value="ECO:0007669"/>
    <property type="project" value="TreeGrafter"/>
</dbReference>
<evidence type="ECO:0000256" key="3">
    <source>
        <dbReference type="ARBA" id="ARBA00022840"/>
    </source>
</evidence>
<dbReference type="EMBL" id="AP011801">
    <property type="protein sequence ID" value="BAL58740.1"/>
    <property type="molecule type" value="Genomic_DNA"/>
</dbReference>
<dbReference type="Pfam" id="PF03704">
    <property type="entry name" value="BTAD"/>
    <property type="match status" value="1"/>
</dbReference>
<dbReference type="GO" id="GO:0003677">
    <property type="term" value="F:DNA binding"/>
    <property type="evidence" value="ECO:0007669"/>
    <property type="project" value="UniProtKB-KW"/>
</dbReference>
<dbReference type="Pfam" id="PF13424">
    <property type="entry name" value="TPR_12"/>
    <property type="match status" value="2"/>
</dbReference>
<dbReference type="Gene3D" id="3.40.50.300">
    <property type="entry name" value="P-loop containing nucleotide triphosphate hydrolases"/>
    <property type="match status" value="1"/>
</dbReference>
<keyword evidence="5" id="KW-0802">TPR repeat</keyword>
<sequence>MLAPTLWKTAKLRALFALFVTERGRVFSQAQVAEQLWPDSEDGLALVRRRISDLRHILEPELKRASLSRYIVRRAHGYCFNPEADCWVDTEEFTRCEHEGREGERAGNWVAAIEAYRRAAQLYHGDFLAGDEGEWVQQARSFWRERFLYVMTRLAECYAQLGQYPYALEACRRALQVDPLYEEGHYRLMLYHAQRGESAHALRVYEDYRRRLAHDLGLSPSSQMEELRRRIIQGAVPGRAPLPLLEPPPSALASLPFVGREAERAQLQKHLQDARSGHGCLVLLSGEPGVGKTRLAQEVLREVQSQGALVLWGRCREGVSPYLPLAEALRDQLSIVQYRDIAAVKPVWLAEIVALVPEMRTLLPQIPQNPSLEPQQAQWRFFEAVAQFFAGLAQSPRFEQKPLVLWLDDLQWAATDLLDLLEHLCHRIAHAPVCVVGAYRSTEITPQHPLSKKLIVGCKQSRHIVLSRLPYAELERLLAQLGLRDADFCRLIYRESQGNPLFLTVILRSLFDKKILTIAPSGRWVCKERVSTEEFGARELKDLMQQRLARLSPSEYRLLQCAAVLGESFSEEFIRWLWGGSEKKLSQSLSALCDAGLLTLSGPGLRYDFAHDRFREIVYDGTSPAERRLLHRRVAQAIERLYEPELAEHCAQLAFHYDRAEEWPAALRYSLSALERAVARYHYETALQMAEIGLRAAQRLAQPETIFKVLLKRAAIYHRLGRRTEQKRDLKALFALKSKLGKKLSVSLEIAAYHARAVFCRAVGCYNEGVDAARQMLALLQKTNNRSQEAKALLLLGSCYWVWGRYTQALHYAQRARALSKALTDQESLGDALHLLGQIHAHTGAYSDAGRYYRSALQVRRKIGDQSGVAYSTNNLGNHYRAVGGYQKALDAYQQSLALYEEIGHEQGRGRVLSDIADLYCYLGSYEKSLQYAQEALEIQEIVRDLDNKAQTLMVKGHALEGLGQVHKALRCYQQAKVLFERVRDVRGVCHTLYALGTIELKLAQYSQALRSYTVALSQLEVIGARDSQIGCLASMGLAYLKHKQKAQALACTQQAVDLLERGFGYIAPQETYFAHYQALRAHGRHATAKKYLQKAYDEVMRRAQSIRDRELRESFLGRVEANRAIVEAWQSAHL</sequence>
<dbReference type="InterPro" id="IPR027417">
    <property type="entry name" value="P-loop_NTPase"/>
</dbReference>
<name>H5SRM3_ACEAU</name>
<keyword evidence="3" id="KW-0067">ATP-binding</keyword>
<dbReference type="PROSITE" id="PS50005">
    <property type="entry name" value="TPR"/>
    <property type="match status" value="2"/>
</dbReference>
<keyword evidence="2" id="KW-0547">Nucleotide-binding</keyword>
<dbReference type="SUPFAM" id="SSF48452">
    <property type="entry name" value="TPR-like"/>
    <property type="match status" value="4"/>
</dbReference>
<dbReference type="Gene3D" id="1.25.40.10">
    <property type="entry name" value="Tetratricopeptide repeat domain"/>
    <property type="match status" value="3"/>
</dbReference>
<dbReference type="PANTHER" id="PTHR16305">
    <property type="entry name" value="TESTICULAR SOLUBLE ADENYLYL CYCLASE"/>
    <property type="match status" value="1"/>
</dbReference>
<dbReference type="GO" id="GO:0005524">
    <property type="term" value="F:ATP binding"/>
    <property type="evidence" value="ECO:0007669"/>
    <property type="project" value="UniProtKB-KW"/>
</dbReference>
<evidence type="ECO:0000256" key="2">
    <source>
        <dbReference type="ARBA" id="ARBA00022741"/>
    </source>
</evidence>
<dbReference type="InterPro" id="IPR041664">
    <property type="entry name" value="AAA_16"/>
</dbReference>
<evidence type="ECO:0000259" key="6">
    <source>
        <dbReference type="SMART" id="SM00862"/>
    </source>
</evidence>
<evidence type="ECO:0000256" key="4">
    <source>
        <dbReference type="ARBA" id="ARBA00023125"/>
    </source>
</evidence>
<evidence type="ECO:0000256" key="5">
    <source>
        <dbReference type="PROSITE-ProRule" id="PRU00339"/>
    </source>
</evidence>
<evidence type="ECO:0000313" key="8">
    <source>
        <dbReference type="EMBL" id="BAL58740.1"/>
    </source>
</evidence>
<accession>H5SRM3</accession>
<dbReference type="InterPro" id="IPR036388">
    <property type="entry name" value="WH-like_DNA-bd_sf"/>
</dbReference>
<dbReference type="SUPFAM" id="SSF46894">
    <property type="entry name" value="C-terminal effector domain of the bipartite response regulators"/>
    <property type="match status" value="1"/>
</dbReference>
<dbReference type="Pfam" id="PF13191">
    <property type="entry name" value="AAA_16"/>
    <property type="match status" value="1"/>
</dbReference>
<reference evidence="8" key="1">
    <citation type="journal article" date="2005" name="Environ. Microbiol.">
        <title>Genetic and functional properties of uncultivated thermophilic crenarchaeotes from a subsurface gold mine as revealed by analysis of genome fragments.</title>
        <authorList>
            <person name="Nunoura T."/>
            <person name="Hirayama H."/>
            <person name="Takami H."/>
            <person name="Oida H."/>
            <person name="Nishi S."/>
            <person name="Shimamura S."/>
            <person name="Suzuki Y."/>
            <person name="Inagaki F."/>
            <person name="Takai K."/>
            <person name="Nealson K.H."/>
            <person name="Horikoshi K."/>
        </authorList>
    </citation>
    <scope>NUCLEOTIDE SEQUENCE</scope>
</reference>
<dbReference type="InterPro" id="IPR001867">
    <property type="entry name" value="OmpR/PhoB-type_DNA-bd"/>
</dbReference>